<feature type="compositionally biased region" description="Low complexity" evidence="9">
    <location>
        <begin position="1"/>
        <end position="23"/>
    </location>
</feature>
<comment type="catalytic activity">
    <reaction evidence="8">
        <text>L-seryl-[protein] + ATP = O-phospho-L-seryl-[protein] + ADP + H(+)</text>
        <dbReference type="Rhea" id="RHEA:17989"/>
        <dbReference type="Rhea" id="RHEA-COMP:9863"/>
        <dbReference type="Rhea" id="RHEA-COMP:11604"/>
        <dbReference type="ChEBI" id="CHEBI:15378"/>
        <dbReference type="ChEBI" id="CHEBI:29999"/>
        <dbReference type="ChEBI" id="CHEBI:30616"/>
        <dbReference type="ChEBI" id="CHEBI:83421"/>
        <dbReference type="ChEBI" id="CHEBI:456216"/>
        <dbReference type="EC" id="2.7.11.1"/>
    </reaction>
</comment>
<dbReference type="GO" id="GO:0004674">
    <property type="term" value="F:protein serine/threonine kinase activity"/>
    <property type="evidence" value="ECO:0000318"/>
    <property type="project" value="GO_Central"/>
</dbReference>
<evidence type="ECO:0000259" key="10">
    <source>
        <dbReference type="PROSITE" id="PS50011"/>
    </source>
</evidence>
<keyword evidence="4" id="KW-0547">Nucleotide-binding</keyword>
<dbReference type="EMBL" id="LFYR01001488">
    <property type="protein sequence ID" value="KMZ61453.1"/>
    <property type="molecule type" value="Genomic_DNA"/>
</dbReference>
<name>A0A0K9NXN7_ZOSMR</name>
<evidence type="ECO:0000313" key="12">
    <source>
        <dbReference type="Proteomes" id="UP000036987"/>
    </source>
</evidence>
<dbReference type="GO" id="GO:0005634">
    <property type="term" value="C:nucleus"/>
    <property type="evidence" value="ECO:0000318"/>
    <property type="project" value="GO_Central"/>
</dbReference>
<dbReference type="STRING" id="29655.A0A0K9NXN7"/>
<dbReference type="Proteomes" id="UP000036987">
    <property type="component" value="Unassembled WGS sequence"/>
</dbReference>
<evidence type="ECO:0000313" key="11">
    <source>
        <dbReference type="EMBL" id="KMZ61453.1"/>
    </source>
</evidence>
<dbReference type="PANTHER" id="PTHR45637">
    <property type="entry name" value="FLIPPASE KINASE 1-RELATED"/>
    <property type="match status" value="1"/>
</dbReference>
<keyword evidence="6" id="KW-0067">ATP-binding</keyword>
<dbReference type="GO" id="GO:0005886">
    <property type="term" value="C:plasma membrane"/>
    <property type="evidence" value="ECO:0000318"/>
    <property type="project" value="GO_Central"/>
</dbReference>
<dbReference type="Pfam" id="PF00069">
    <property type="entry name" value="Pkinase"/>
    <property type="match status" value="2"/>
</dbReference>
<evidence type="ECO:0000256" key="6">
    <source>
        <dbReference type="ARBA" id="ARBA00022840"/>
    </source>
</evidence>
<evidence type="ECO:0000256" key="7">
    <source>
        <dbReference type="ARBA" id="ARBA00047899"/>
    </source>
</evidence>
<accession>A0A0K9NXN7</accession>
<evidence type="ECO:0000256" key="4">
    <source>
        <dbReference type="ARBA" id="ARBA00022741"/>
    </source>
</evidence>
<evidence type="ECO:0000256" key="1">
    <source>
        <dbReference type="ARBA" id="ARBA00012513"/>
    </source>
</evidence>
<dbReference type="SMART" id="SM00220">
    <property type="entry name" value="S_TKc"/>
    <property type="match status" value="1"/>
</dbReference>
<dbReference type="SUPFAM" id="SSF56112">
    <property type="entry name" value="Protein kinase-like (PK-like)"/>
    <property type="match status" value="1"/>
</dbReference>
<evidence type="ECO:0000256" key="3">
    <source>
        <dbReference type="ARBA" id="ARBA00022679"/>
    </source>
</evidence>
<dbReference type="OMA" id="HWAHLAA"/>
<organism evidence="11 12">
    <name type="scientific">Zostera marina</name>
    <name type="common">Eelgrass</name>
    <dbReference type="NCBI Taxonomy" id="29655"/>
    <lineage>
        <taxon>Eukaryota</taxon>
        <taxon>Viridiplantae</taxon>
        <taxon>Streptophyta</taxon>
        <taxon>Embryophyta</taxon>
        <taxon>Tracheophyta</taxon>
        <taxon>Spermatophyta</taxon>
        <taxon>Magnoliopsida</taxon>
        <taxon>Liliopsida</taxon>
        <taxon>Zosteraceae</taxon>
        <taxon>Zostera</taxon>
    </lineage>
</organism>
<dbReference type="InterPro" id="IPR011009">
    <property type="entry name" value="Kinase-like_dom_sf"/>
</dbReference>
<dbReference type="Gene3D" id="3.30.200.20">
    <property type="entry name" value="Phosphorylase Kinase, domain 1"/>
    <property type="match status" value="1"/>
</dbReference>
<keyword evidence="3" id="KW-0808">Transferase</keyword>
<evidence type="ECO:0000256" key="2">
    <source>
        <dbReference type="ARBA" id="ARBA00022527"/>
    </source>
</evidence>
<dbReference type="OrthoDB" id="432483at2759"/>
<dbReference type="InterPro" id="IPR000719">
    <property type="entry name" value="Prot_kinase_dom"/>
</dbReference>
<dbReference type="AlphaFoldDB" id="A0A0K9NXN7"/>
<keyword evidence="2" id="KW-0723">Serine/threonine-protein kinase</keyword>
<feature type="region of interest" description="Disordered" evidence="9">
    <location>
        <begin position="1"/>
        <end position="41"/>
    </location>
</feature>
<evidence type="ECO:0000256" key="9">
    <source>
        <dbReference type="SAM" id="MobiDB-lite"/>
    </source>
</evidence>
<protein>
    <recommendedName>
        <fullName evidence="1">non-specific serine/threonine protein kinase</fullName>
        <ecNumber evidence="1">2.7.11.1</ecNumber>
    </recommendedName>
</protein>
<sequence>MIDGNSTTTFSSSSSSFTSSTTSCSDRTDLIRPHPHRRSDPHWSAIRAAAALSPDGSLHLHQLKIIKQLGSGNLARVFHCRLVGDSPSSDFALKMVDTDALARVRDGQEKLSHVMVEGDVLSSMDHPFLPTLYARLDSPRHTSFLIEYCPGGDLHTLLRRQPGGRFPLQAARFYAAETLLALEYLHCSGYIYRDLKPENILRRSDGHLMLSDFDLCLKADVVPSLHHIKPEMGMRRRKKKNQTRIASGILSIFTCYSTDNMELEGEERLVLVTEPQTASSLECVGTHEYLAPEVLTREGHGNAVDWWAFGVFLYEMICGRTPFVGRDKESTLKNIKSKPLRFSEVMTGDDDLVMTAAMDLIKKLLDKDPNKRLGTIKGAAVIKMHPFFDGIKWPLLRNYPAPRVTSRSMEAAGKCRGRSLMSPGG</sequence>
<dbReference type="Gene3D" id="1.10.510.10">
    <property type="entry name" value="Transferase(Phosphotransferase) domain 1"/>
    <property type="match status" value="2"/>
</dbReference>
<evidence type="ECO:0000256" key="8">
    <source>
        <dbReference type="ARBA" id="ARBA00048679"/>
    </source>
</evidence>
<dbReference type="EC" id="2.7.11.1" evidence="1"/>
<dbReference type="GO" id="GO:0005524">
    <property type="term" value="F:ATP binding"/>
    <property type="evidence" value="ECO:0007669"/>
    <property type="project" value="UniProtKB-KW"/>
</dbReference>
<gene>
    <name evidence="11" type="ORF">ZOSMA_52G01040</name>
</gene>
<dbReference type="GO" id="GO:0005737">
    <property type="term" value="C:cytoplasm"/>
    <property type="evidence" value="ECO:0000318"/>
    <property type="project" value="GO_Central"/>
</dbReference>
<evidence type="ECO:0000256" key="5">
    <source>
        <dbReference type="ARBA" id="ARBA00022777"/>
    </source>
</evidence>
<comment type="catalytic activity">
    <reaction evidence="7">
        <text>L-threonyl-[protein] + ATP = O-phospho-L-threonyl-[protein] + ADP + H(+)</text>
        <dbReference type="Rhea" id="RHEA:46608"/>
        <dbReference type="Rhea" id="RHEA-COMP:11060"/>
        <dbReference type="Rhea" id="RHEA-COMP:11605"/>
        <dbReference type="ChEBI" id="CHEBI:15378"/>
        <dbReference type="ChEBI" id="CHEBI:30013"/>
        <dbReference type="ChEBI" id="CHEBI:30616"/>
        <dbReference type="ChEBI" id="CHEBI:61977"/>
        <dbReference type="ChEBI" id="CHEBI:456216"/>
        <dbReference type="EC" id="2.7.11.1"/>
    </reaction>
</comment>
<keyword evidence="5 11" id="KW-0418">Kinase</keyword>
<dbReference type="PROSITE" id="PS50011">
    <property type="entry name" value="PROTEIN_KINASE_DOM"/>
    <property type="match status" value="1"/>
</dbReference>
<keyword evidence="12" id="KW-1185">Reference proteome</keyword>
<reference evidence="12" key="1">
    <citation type="journal article" date="2016" name="Nature">
        <title>The genome of the seagrass Zostera marina reveals angiosperm adaptation to the sea.</title>
        <authorList>
            <person name="Olsen J.L."/>
            <person name="Rouze P."/>
            <person name="Verhelst B."/>
            <person name="Lin Y.-C."/>
            <person name="Bayer T."/>
            <person name="Collen J."/>
            <person name="Dattolo E."/>
            <person name="De Paoli E."/>
            <person name="Dittami S."/>
            <person name="Maumus F."/>
            <person name="Michel G."/>
            <person name="Kersting A."/>
            <person name="Lauritano C."/>
            <person name="Lohaus R."/>
            <person name="Toepel M."/>
            <person name="Tonon T."/>
            <person name="Vanneste K."/>
            <person name="Amirebrahimi M."/>
            <person name="Brakel J."/>
            <person name="Bostroem C."/>
            <person name="Chovatia M."/>
            <person name="Grimwood J."/>
            <person name="Jenkins J.W."/>
            <person name="Jueterbock A."/>
            <person name="Mraz A."/>
            <person name="Stam W.T."/>
            <person name="Tice H."/>
            <person name="Bornberg-Bauer E."/>
            <person name="Green P.J."/>
            <person name="Pearson G.A."/>
            <person name="Procaccini G."/>
            <person name="Duarte C.M."/>
            <person name="Schmutz J."/>
            <person name="Reusch T.B.H."/>
            <person name="Van de Peer Y."/>
        </authorList>
    </citation>
    <scope>NUCLEOTIDE SEQUENCE [LARGE SCALE GENOMIC DNA]</scope>
    <source>
        <strain evidence="12">cv. Finnish</strain>
    </source>
</reference>
<proteinExistence type="predicted"/>
<feature type="domain" description="Protein kinase" evidence="10">
    <location>
        <begin position="63"/>
        <end position="388"/>
    </location>
</feature>
<comment type="caution">
    <text evidence="11">The sequence shown here is derived from an EMBL/GenBank/DDBJ whole genome shotgun (WGS) entry which is preliminary data.</text>
</comment>